<evidence type="ECO:0000313" key="11">
    <source>
        <dbReference type="Proteomes" id="UP001516400"/>
    </source>
</evidence>
<protein>
    <recommendedName>
        <fullName evidence="3">Cytochrome c oxidase assembly protein COX20, mitochondrial</fullName>
    </recommendedName>
</protein>
<evidence type="ECO:0000313" key="10">
    <source>
        <dbReference type="EMBL" id="KAL3282432.1"/>
    </source>
</evidence>
<comment type="caution">
    <text evidence="10">The sequence shown here is derived from an EMBL/GenBank/DDBJ whole genome shotgun (WGS) entry which is preliminary data.</text>
</comment>
<evidence type="ECO:0000256" key="1">
    <source>
        <dbReference type="ARBA" id="ARBA00004273"/>
    </source>
</evidence>
<evidence type="ECO:0000256" key="5">
    <source>
        <dbReference type="ARBA" id="ARBA00022792"/>
    </source>
</evidence>
<comment type="subcellular location">
    <subcellularLocation>
        <location evidence="1">Mitochondrion inner membrane</location>
    </subcellularLocation>
</comment>
<dbReference type="PANTHER" id="PTHR31586">
    <property type="entry name" value="CYTOCHROME C OXIDASE PROTEIN 20"/>
    <property type="match status" value="1"/>
</dbReference>
<gene>
    <name evidence="10" type="ORF">HHI36_005619</name>
</gene>
<dbReference type="Pfam" id="PF12597">
    <property type="entry name" value="Cox20"/>
    <property type="match status" value="1"/>
</dbReference>
<dbReference type="InterPro" id="IPR022533">
    <property type="entry name" value="Cox20"/>
</dbReference>
<dbReference type="PRINTS" id="PR02049">
    <property type="entry name" value="PROTEINF36A"/>
</dbReference>
<name>A0ABD2NVJ8_9CUCU</name>
<keyword evidence="4 9" id="KW-0812">Transmembrane</keyword>
<dbReference type="EMBL" id="JABFTP020000144">
    <property type="protein sequence ID" value="KAL3282432.1"/>
    <property type="molecule type" value="Genomic_DNA"/>
</dbReference>
<dbReference type="GO" id="GO:0005743">
    <property type="term" value="C:mitochondrial inner membrane"/>
    <property type="evidence" value="ECO:0007669"/>
    <property type="project" value="UniProtKB-SubCell"/>
</dbReference>
<evidence type="ECO:0000256" key="4">
    <source>
        <dbReference type="ARBA" id="ARBA00022692"/>
    </source>
</evidence>
<reference evidence="10 11" key="1">
    <citation type="journal article" date="2021" name="BMC Biol.">
        <title>Horizontally acquired antibacterial genes associated with adaptive radiation of ladybird beetles.</title>
        <authorList>
            <person name="Li H.S."/>
            <person name="Tang X.F."/>
            <person name="Huang Y.H."/>
            <person name="Xu Z.Y."/>
            <person name="Chen M.L."/>
            <person name="Du X.Y."/>
            <person name="Qiu B.Y."/>
            <person name="Chen P.T."/>
            <person name="Zhang W."/>
            <person name="Slipinski A."/>
            <person name="Escalona H.E."/>
            <person name="Waterhouse R.M."/>
            <person name="Zwick A."/>
            <person name="Pang H."/>
        </authorList>
    </citation>
    <scope>NUCLEOTIDE SEQUENCE [LARGE SCALE GENOMIC DNA]</scope>
    <source>
        <strain evidence="10">SYSU2018</strain>
    </source>
</reference>
<keyword evidence="6 9" id="KW-1133">Transmembrane helix</keyword>
<keyword evidence="7" id="KW-0496">Mitochondrion</keyword>
<feature type="transmembrane region" description="Helical" evidence="9">
    <location>
        <begin position="33"/>
        <end position="50"/>
    </location>
</feature>
<evidence type="ECO:0000256" key="9">
    <source>
        <dbReference type="SAM" id="Phobius"/>
    </source>
</evidence>
<dbReference type="PANTHER" id="PTHR31586:SF1">
    <property type="entry name" value="CYTOCHROME C OXIDASE ASSEMBLY PROTEIN COX20, MITOCHONDRIAL"/>
    <property type="match status" value="1"/>
</dbReference>
<proteinExistence type="inferred from homology"/>
<evidence type="ECO:0000256" key="6">
    <source>
        <dbReference type="ARBA" id="ARBA00022989"/>
    </source>
</evidence>
<evidence type="ECO:0000256" key="2">
    <source>
        <dbReference type="ARBA" id="ARBA00009575"/>
    </source>
</evidence>
<feature type="transmembrane region" description="Helical" evidence="9">
    <location>
        <begin position="62"/>
        <end position="80"/>
    </location>
</feature>
<evidence type="ECO:0000256" key="8">
    <source>
        <dbReference type="ARBA" id="ARBA00023136"/>
    </source>
</evidence>
<evidence type="ECO:0000256" key="3">
    <source>
        <dbReference type="ARBA" id="ARBA00017689"/>
    </source>
</evidence>
<evidence type="ECO:0000256" key="7">
    <source>
        <dbReference type="ARBA" id="ARBA00023128"/>
    </source>
</evidence>
<accession>A0ABD2NVJ8</accession>
<keyword evidence="8 9" id="KW-0472">Membrane</keyword>
<keyword evidence="5" id="KW-0999">Mitochondrion inner membrane</keyword>
<organism evidence="10 11">
    <name type="scientific">Cryptolaemus montrouzieri</name>
    <dbReference type="NCBI Taxonomy" id="559131"/>
    <lineage>
        <taxon>Eukaryota</taxon>
        <taxon>Metazoa</taxon>
        <taxon>Ecdysozoa</taxon>
        <taxon>Arthropoda</taxon>
        <taxon>Hexapoda</taxon>
        <taxon>Insecta</taxon>
        <taxon>Pterygota</taxon>
        <taxon>Neoptera</taxon>
        <taxon>Endopterygota</taxon>
        <taxon>Coleoptera</taxon>
        <taxon>Polyphaga</taxon>
        <taxon>Cucujiformia</taxon>
        <taxon>Coccinelloidea</taxon>
        <taxon>Coccinellidae</taxon>
        <taxon>Scymninae</taxon>
        <taxon>Scymnini</taxon>
        <taxon>Cryptolaemus</taxon>
    </lineage>
</organism>
<keyword evidence="11" id="KW-1185">Reference proteome</keyword>
<dbReference type="Proteomes" id="UP001516400">
    <property type="component" value="Unassembled WGS sequence"/>
</dbReference>
<sequence>MGKSDENSTEPDNRSLFLFGTDVSKVPCFRSTMLNSILGGIGCGLSYFMFSSRIKASTDVAMGSYILIALGYWIHCRYNYGKAKFEMMRLQEAVALATVLDGSEFEKKLDAGQKVDV</sequence>
<comment type="similarity">
    <text evidence="2">Belongs to the COX20 family.</text>
</comment>
<dbReference type="AlphaFoldDB" id="A0ABD2NVJ8"/>